<comment type="caution">
    <text evidence="2">The sequence shown here is derived from an EMBL/GenBank/DDBJ whole genome shotgun (WGS) entry which is preliminary data.</text>
</comment>
<dbReference type="EMBL" id="MASR01000001">
    <property type="protein sequence ID" value="OFE13116.1"/>
    <property type="molecule type" value="Genomic_DNA"/>
</dbReference>
<dbReference type="RefSeq" id="WP_070116727.1">
    <property type="nucleotide sequence ID" value="NZ_MASR01000001.1"/>
</dbReference>
<evidence type="ECO:0008006" key="4">
    <source>
        <dbReference type="Google" id="ProtNLM"/>
    </source>
</evidence>
<feature type="transmembrane region" description="Helical" evidence="1">
    <location>
        <begin position="40"/>
        <end position="57"/>
    </location>
</feature>
<feature type="transmembrane region" description="Helical" evidence="1">
    <location>
        <begin position="117"/>
        <end position="139"/>
    </location>
</feature>
<keyword evidence="1" id="KW-1133">Transmembrane helix</keyword>
<keyword evidence="3" id="KW-1185">Reference proteome</keyword>
<dbReference type="STRING" id="1524254.PHACT_08170"/>
<feature type="transmembrane region" description="Helical" evidence="1">
    <location>
        <begin position="151"/>
        <end position="169"/>
    </location>
</feature>
<dbReference type="OrthoDB" id="1376015at2"/>
<name>A0A1E8CKV9_9GAMM</name>
<evidence type="ECO:0000256" key="1">
    <source>
        <dbReference type="SAM" id="Phobius"/>
    </source>
</evidence>
<protein>
    <recommendedName>
        <fullName evidence="4">Sulfatase N-terminal domain-containing protein</fullName>
    </recommendedName>
</protein>
<feature type="transmembrane region" description="Helical" evidence="1">
    <location>
        <begin position="64"/>
        <end position="82"/>
    </location>
</feature>
<accession>A0A1E8CKV9</accession>
<dbReference type="SUPFAM" id="SSF53649">
    <property type="entry name" value="Alkaline phosphatase-like"/>
    <property type="match status" value="1"/>
</dbReference>
<dbReference type="AlphaFoldDB" id="A0A1E8CKV9"/>
<gene>
    <name evidence="2" type="ORF">PHACT_08170</name>
</gene>
<organism evidence="2 3">
    <name type="scientific">Pseudohongiella acticola</name>
    <dbReference type="NCBI Taxonomy" id="1524254"/>
    <lineage>
        <taxon>Bacteria</taxon>
        <taxon>Pseudomonadati</taxon>
        <taxon>Pseudomonadota</taxon>
        <taxon>Gammaproteobacteria</taxon>
        <taxon>Pseudomonadales</taxon>
        <taxon>Pseudohongiellaceae</taxon>
        <taxon>Pseudohongiella</taxon>
    </lineage>
</organism>
<keyword evidence="1" id="KW-0812">Transmembrane</keyword>
<dbReference type="Proteomes" id="UP000175669">
    <property type="component" value="Unassembled WGS sequence"/>
</dbReference>
<reference evidence="3" key="1">
    <citation type="submission" date="2016-07" db="EMBL/GenBank/DDBJ databases">
        <authorList>
            <person name="Florea S."/>
            <person name="Webb J.S."/>
            <person name="Jaromczyk J."/>
            <person name="Schardl C.L."/>
        </authorList>
    </citation>
    <scope>NUCLEOTIDE SEQUENCE [LARGE SCALE GENOMIC DNA]</scope>
    <source>
        <strain evidence="3">KCTC 42131</strain>
    </source>
</reference>
<dbReference type="InterPro" id="IPR017850">
    <property type="entry name" value="Alkaline_phosphatase_core_sf"/>
</dbReference>
<dbReference type="Gene3D" id="3.40.720.10">
    <property type="entry name" value="Alkaline Phosphatase, subunit A"/>
    <property type="match status" value="1"/>
</dbReference>
<evidence type="ECO:0000313" key="3">
    <source>
        <dbReference type="Proteomes" id="UP000175669"/>
    </source>
</evidence>
<evidence type="ECO:0000313" key="2">
    <source>
        <dbReference type="EMBL" id="OFE13116.1"/>
    </source>
</evidence>
<sequence length="541" mass="60125">MALKLRYLPTARQVLTLTAFVGLFVALTLPNRLVWISPQAFVFLPLEFMVIGLLLLVPGRAGDLCRWVLTVLLGLAVLLRGSDLVTHEIFARPFNLVFDSNLLADGSRLLTGVLGDFAALAVGLMLAVAAGLLCWLAYVTLRRIQHCLRKAPRLAGAVLVTLLLVGISLDMSGWRRTGTFAWDQLVLHGQQTVFSVRDIRQFAAIVNEDEWSGRSGAGLFGRLQGKDVYIVFAESYGRALLEREPFADSVRATLSQAQSSLAADGVHMRSAFLTAPTVGGLSWLAHASALSGAWIDSETRYQSLVISQRATLNRLFRDAGWRTVAAMPAISLVWPEGGYYGYDKIYDAHNFGYQGLPFNWVTMPDQYVWSALHERERGDGIRRPVMAELALISSHAPWTPVAQLLPWEQVGDGRAFDIQAQSGLSPEEVWADVDSIRDHYRQSIEYMLQTLVSYVQEYGDEDLVVMVLGDHPAAPFITGDSEDKQVPVHLLAHDPAVIEAVADWQWQPGLLPDDDAPVWRMDRLRDQFIEAFSNRQQEGLQ</sequence>
<keyword evidence="1" id="KW-0472">Membrane</keyword>
<proteinExistence type="predicted"/>